<reference evidence="2" key="1">
    <citation type="submission" date="2020-08" db="EMBL/GenBank/DDBJ databases">
        <title>Novel species isolated from subtropical streams in China.</title>
        <authorList>
            <person name="Lu H."/>
        </authorList>
    </citation>
    <scope>NUCLEOTIDE SEQUENCE</scope>
    <source>
        <strain evidence="2">KACC 12607</strain>
    </source>
</reference>
<evidence type="ECO:0008006" key="4">
    <source>
        <dbReference type="Google" id="ProtNLM"/>
    </source>
</evidence>
<dbReference type="EMBL" id="JACOFV010000017">
    <property type="protein sequence ID" value="MBC3863759.1"/>
    <property type="molecule type" value="Genomic_DNA"/>
</dbReference>
<evidence type="ECO:0000313" key="2">
    <source>
        <dbReference type="EMBL" id="MBC3863759.1"/>
    </source>
</evidence>
<dbReference type="PROSITE" id="PS51257">
    <property type="entry name" value="PROKAR_LIPOPROTEIN"/>
    <property type="match status" value="1"/>
</dbReference>
<dbReference type="Proteomes" id="UP000634011">
    <property type="component" value="Unassembled WGS sequence"/>
</dbReference>
<sequence>MLSTYRHFHFKVLPIFMLTILSGCNPKPPACGDEQTQSALRSTLVEQTQKIVANMQPGAETSGQAGFKSYFSGLVIGLSNITSDGYDSNAKKYSCHAQVTFNGNNFPNESILPIDYHTQSTEDSASQKWVLQLDGKPELVNVLAKEAIKNLEAQNKASKLKTIEIAPSDAVYFEKENTGKDTTPIRIATRFGTLSVSTEDKLLLNGRPTTPQLDGNNDLTLLDTKSVGDQDIVLIKNTGGSGCPATFYFVQLSKTGLSISKEFGTCSDAYHLNQTGNSLNVTMPGFLGPFEPEQNRSAAEKQKHTFTLDNGILSENGKPL</sequence>
<organism evidence="2 3">
    <name type="scientific">Undibacterium jejuense</name>
    <dbReference type="NCBI Taxonomy" id="1344949"/>
    <lineage>
        <taxon>Bacteria</taxon>
        <taxon>Pseudomonadati</taxon>
        <taxon>Pseudomonadota</taxon>
        <taxon>Betaproteobacteria</taxon>
        <taxon>Burkholderiales</taxon>
        <taxon>Oxalobacteraceae</taxon>
        <taxon>Undibacterium</taxon>
    </lineage>
</organism>
<accession>A0A923KR75</accession>
<dbReference type="AlphaFoldDB" id="A0A923KR75"/>
<gene>
    <name evidence="2" type="ORF">H8K32_16765</name>
</gene>
<evidence type="ECO:0000256" key="1">
    <source>
        <dbReference type="SAM" id="MobiDB-lite"/>
    </source>
</evidence>
<proteinExistence type="predicted"/>
<evidence type="ECO:0000313" key="3">
    <source>
        <dbReference type="Proteomes" id="UP000634011"/>
    </source>
</evidence>
<keyword evidence="3" id="KW-1185">Reference proteome</keyword>
<protein>
    <recommendedName>
        <fullName evidence="4">Lipoprotein</fullName>
    </recommendedName>
</protein>
<name>A0A923KR75_9BURK</name>
<dbReference type="RefSeq" id="WP_186913703.1">
    <property type="nucleotide sequence ID" value="NZ_JACOFV010000017.1"/>
</dbReference>
<comment type="caution">
    <text evidence="2">The sequence shown here is derived from an EMBL/GenBank/DDBJ whole genome shotgun (WGS) entry which is preliminary data.</text>
</comment>
<feature type="region of interest" description="Disordered" evidence="1">
    <location>
        <begin position="291"/>
        <end position="320"/>
    </location>
</feature>